<organism evidence="1 2">
    <name type="scientific">Streptomyces venezuelae</name>
    <dbReference type="NCBI Taxonomy" id="54571"/>
    <lineage>
        <taxon>Bacteria</taxon>
        <taxon>Bacillati</taxon>
        <taxon>Actinomycetota</taxon>
        <taxon>Actinomycetes</taxon>
        <taxon>Kitasatosporales</taxon>
        <taxon>Streptomycetaceae</taxon>
        <taxon>Streptomyces</taxon>
    </lineage>
</organism>
<name>A0A5P2CYX9_STRVZ</name>
<evidence type="ECO:0000313" key="2">
    <source>
        <dbReference type="Proteomes" id="UP000324015"/>
    </source>
</evidence>
<protein>
    <submittedName>
        <fullName evidence="1">Uncharacterized protein</fullName>
    </submittedName>
</protein>
<gene>
    <name evidence="1" type="ORF">DEJ49_17275</name>
</gene>
<dbReference type="AlphaFoldDB" id="A0A5P2CYX9"/>
<proteinExistence type="predicted"/>
<evidence type="ECO:0000313" key="1">
    <source>
        <dbReference type="EMBL" id="QES46049.1"/>
    </source>
</evidence>
<dbReference type="EMBL" id="CP029191">
    <property type="protein sequence ID" value="QES46049.1"/>
    <property type="molecule type" value="Genomic_DNA"/>
</dbReference>
<dbReference type="Proteomes" id="UP000324015">
    <property type="component" value="Chromosome"/>
</dbReference>
<accession>A0A5P2CYX9</accession>
<sequence>MTQQVEQALNDLNSWGEIVQASFTQVMPGITAQQLQTASVQMAGRLKAPSVKLHDSGLQLAATAEQADVVMNSAVKQLSQVQAPEARETLRNMIGSTQGSGELREVVTEITNFLALMTGVEVMSAPLRNALKPARIGITKIQDAVRIVDRWGSIA</sequence>
<reference evidence="1 2" key="1">
    <citation type="submission" date="2018-05" db="EMBL/GenBank/DDBJ databases">
        <title>Streptomyces venezuelae.</title>
        <authorList>
            <person name="Kim W."/>
            <person name="Lee N."/>
            <person name="Cho B.-K."/>
        </authorList>
    </citation>
    <scope>NUCLEOTIDE SEQUENCE [LARGE SCALE GENOMIC DNA]</scope>
    <source>
        <strain evidence="1 2">ATCC 14585</strain>
    </source>
</reference>